<dbReference type="Gene3D" id="1.10.10.60">
    <property type="entry name" value="Homeodomain-like"/>
    <property type="match status" value="1"/>
</dbReference>
<comment type="caution">
    <text evidence="1">The sequence shown here is derived from an EMBL/GenBank/DDBJ whole genome shotgun (WGS) entry which is preliminary data.</text>
</comment>
<accession>A0ABN8UEM3</accession>
<gene>
    <name evidence="1" type="ORF">WJ0W_006783</name>
</gene>
<dbReference type="InterPro" id="IPR009057">
    <property type="entry name" value="Homeodomain-like_sf"/>
</dbReference>
<reference evidence="1" key="1">
    <citation type="submission" date="2022-06" db="EMBL/GenBank/DDBJ databases">
        <authorList>
            <person name="Dietemann V."/>
            <person name="Ory F."/>
            <person name="Dainat B."/>
            <person name="Oberhansli S."/>
        </authorList>
    </citation>
    <scope>NUCLEOTIDE SEQUENCE</scope>
    <source>
        <strain evidence="1">Ena-SAMPLE-TAB-26-04-2022-14:26:32:270-5432</strain>
    </source>
</reference>
<evidence type="ECO:0000313" key="2">
    <source>
        <dbReference type="Proteomes" id="UP001154322"/>
    </source>
</evidence>
<organism evidence="1 2">
    <name type="scientific">Paenibacillus melissococcoides</name>
    <dbReference type="NCBI Taxonomy" id="2912268"/>
    <lineage>
        <taxon>Bacteria</taxon>
        <taxon>Bacillati</taxon>
        <taxon>Bacillota</taxon>
        <taxon>Bacilli</taxon>
        <taxon>Bacillales</taxon>
        <taxon>Paenibacillaceae</taxon>
        <taxon>Paenibacillus</taxon>
    </lineage>
</organism>
<keyword evidence="2" id="KW-1185">Reference proteome</keyword>
<sequence length="51" mass="6212">MQEYDGYNHREIAQKYELSERRVREICDGILPVSPRRDENQLQLFDDDELK</sequence>
<evidence type="ECO:0000313" key="1">
    <source>
        <dbReference type="EMBL" id="CAH8249598.1"/>
    </source>
</evidence>
<evidence type="ECO:0008006" key="3">
    <source>
        <dbReference type="Google" id="ProtNLM"/>
    </source>
</evidence>
<dbReference type="SUPFAM" id="SSF46689">
    <property type="entry name" value="Homeodomain-like"/>
    <property type="match status" value="1"/>
</dbReference>
<protein>
    <recommendedName>
        <fullName evidence="3">RNA polymerase sigma-70 region 4 domain-containing protein</fullName>
    </recommendedName>
</protein>
<dbReference type="Proteomes" id="UP001154322">
    <property type="component" value="Unassembled WGS sequence"/>
</dbReference>
<name>A0ABN8UEM3_9BACL</name>
<dbReference type="EMBL" id="CALYLO010000018">
    <property type="protein sequence ID" value="CAH8249598.1"/>
    <property type="molecule type" value="Genomic_DNA"/>
</dbReference>
<proteinExistence type="predicted"/>